<organism evidence="1">
    <name type="scientific">Siphoviridae sp. ctXZx16</name>
    <dbReference type="NCBI Taxonomy" id="2826371"/>
    <lineage>
        <taxon>Viruses</taxon>
        <taxon>Duplodnaviria</taxon>
        <taxon>Heunggongvirae</taxon>
        <taxon>Uroviricota</taxon>
        <taxon>Caudoviricetes</taxon>
    </lineage>
</organism>
<accession>A0A8S5MKV5</accession>
<proteinExistence type="predicted"/>
<protein>
    <submittedName>
        <fullName evidence="1">Uncharacterized protein</fullName>
    </submittedName>
</protein>
<evidence type="ECO:0000313" key="1">
    <source>
        <dbReference type="EMBL" id="DAD82856.1"/>
    </source>
</evidence>
<dbReference type="EMBL" id="BK014925">
    <property type="protein sequence ID" value="DAD82856.1"/>
    <property type="molecule type" value="Genomic_DNA"/>
</dbReference>
<reference evidence="1" key="1">
    <citation type="journal article" date="2021" name="Proc. Natl. Acad. Sci. U.S.A.">
        <title>A Catalog of Tens of Thousands of Viruses from Human Metagenomes Reveals Hidden Associations with Chronic Diseases.</title>
        <authorList>
            <person name="Tisza M.J."/>
            <person name="Buck C.B."/>
        </authorList>
    </citation>
    <scope>NUCLEOTIDE SEQUENCE</scope>
    <source>
        <strain evidence="1">CtXZx16</strain>
    </source>
</reference>
<name>A0A8S5MKV5_9CAUD</name>
<sequence>MKKIELRKASIEIPYRDRKEIKEGVTLLNDDQVSELIESFNENEEDKAKKRLSEYKTNISELSGANGTYYLVDEYYLEENEYDEDGEWVSGGEISDYSKIYISLIETPSYKTLGTYDNMGDAVDAMNQYDEDDSEVYLSF</sequence>